<organism evidence="2 3">
    <name type="scientific">Phenylobacterium terrae</name>
    <dbReference type="NCBI Taxonomy" id="2665495"/>
    <lineage>
        <taxon>Bacteria</taxon>
        <taxon>Pseudomonadati</taxon>
        <taxon>Pseudomonadota</taxon>
        <taxon>Alphaproteobacteria</taxon>
        <taxon>Caulobacterales</taxon>
        <taxon>Caulobacteraceae</taxon>
        <taxon>Phenylobacterium</taxon>
    </lineage>
</organism>
<reference evidence="3" key="1">
    <citation type="journal article" date="2019" name="Int. J. Syst. Evol. Microbiol.">
        <title>The Global Catalogue of Microorganisms (GCM) 10K type strain sequencing project: providing services to taxonomists for standard genome sequencing and annotation.</title>
        <authorList>
            <consortium name="The Broad Institute Genomics Platform"/>
            <consortium name="The Broad Institute Genome Sequencing Center for Infectious Disease"/>
            <person name="Wu L."/>
            <person name="Ma J."/>
        </authorList>
    </citation>
    <scope>NUCLEOTIDE SEQUENCE [LARGE SCALE GENOMIC DNA]</scope>
    <source>
        <strain evidence="3">DFY28</strain>
    </source>
</reference>
<comment type="caution">
    <text evidence="2">The sequence shown here is derived from an EMBL/GenBank/DDBJ whole genome shotgun (WGS) entry which is preliminary data.</text>
</comment>
<protein>
    <submittedName>
        <fullName evidence="2">Uncharacterized protein</fullName>
    </submittedName>
</protein>
<dbReference type="EMBL" id="JBHUEY010000001">
    <property type="protein sequence ID" value="MFD1782591.1"/>
    <property type="molecule type" value="Genomic_DNA"/>
</dbReference>
<feature type="region of interest" description="Disordered" evidence="1">
    <location>
        <begin position="1"/>
        <end position="20"/>
    </location>
</feature>
<keyword evidence="3" id="KW-1185">Reference proteome</keyword>
<dbReference type="Proteomes" id="UP001597237">
    <property type="component" value="Unassembled WGS sequence"/>
</dbReference>
<accession>A0ABW4MY73</accession>
<name>A0ABW4MY73_9CAUL</name>
<evidence type="ECO:0000256" key="1">
    <source>
        <dbReference type="SAM" id="MobiDB-lite"/>
    </source>
</evidence>
<evidence type="ECO:0000313" key="2">
    <source>
        <dbReference type="EMBL" id="MFD1782591.1"/>
    </source>
</evidence>
<proteinExistence type="predicted"/>
<sequence>MVDISDFIEDGGDDGEDGGEAEDLVALKACLRALADAIASTNLAVIAGGQGDAQAATQRVHASVAALKRFHESFQVLDKPEGDEEEAEED</sequence>
<gene>
    <name evidence="2" type="ORF">ACFSC0_04225</name>
</gene>
<dbReference type="RefSeq" id="WP_377280358.1">
    <property type="nucleotide sequence ID" value="NZ_JBHRSI010000001.1"/>
</dbReference>
<evidence type="ECO:0000313" key="3">
    <source>
        <dbReference type="Proteomes" id="UP001597237"/>
    </source>
</evidence>